<dbReference type="RefSeq" id="WP_209976654.1">
    <property type="nucleotide sequence ID" value="NZ_JAGGLB010000028.1"/>
</dbReference>
<dbReference type="Gene3D" id="3.30.70.270">
    <property type="match status" value="1"/>
</dbReference>
<dbReference type="EMBL" id="JAGGLB010000028">
    <property type="protein sequence ID" value="MBP1994829.1"/>
    <property type="molecule type" value="Genomic_DNA"/>
</dbReference>
<name>A0ABS4J7U7_9BACL</name>
<reference evidence="1 2" key="1">
    <citation type="submission" date="2021-03" db="EMBL/GenBank/DDBJ databases">
        <title>Genomic Encyclopedia of Type Strains, Phase IV (KMG-IV): sequencing the most valuable type-strain genomes for metagenomic binning, comparative biology and taxonomic classification.</title>
        <authorList>
            <person name="Goeker M."/>
        </authorList>
    </citation>
    <scope>NUCLEOTIDE SEQUENCE [LARGE SCALE GENOMIC DNA]</scope>
    <source>
        <strain evidence="1 2">DSM 26048</strain>
    </source>
</reference>
<dbReference type="Proteomes" id="UP001519287">
    <property type="component" value="Unassembled WGS sequence"/>
</dbReference>
<proteinExistence type="predicted"/>
<organism evidence="1 2">
    <name type="scientific">Paenibacillus eucommiae</name>
    <dbReference type="NCBI Taxonomy" id="1355755"/>
    <lineage>
        <taxon>Bacteria</taxon>
        <taxon>Bacillati</taxon>
        <taxon>Bacillota</taxon>
        <taxon>Bacilli</taxon>
        <taxon>Bacillales</taxon>
        <taxon>Paenibacillaceae</taxon>
        <taxon>Paenibacillus</taxon>
    </lineage>
</organism>
<dbReference type="InterPro" id="IPR043128">
    <property type="entry name" value="Rev_trsase/Diguanyl_cyclase"/>
</dbReference>
<accession>A0ABS4J7U7</accession>
<gene>
    <name evidence="1" type="ORF">J2Z66_006469</name>
</gene>
<evidence type="ECO:0008006" key="3">
    <source>
        <dbReference type="Google" id="ProtNLM"/>
    </source>
</evidence>
<evidence type="ECO:0000313" key="2">
    <source>
        <dbReference type="Proteomes" id="UP001519287"/>
    </source>
</evidence>
<evidence type="ECO:0000313" key="1">
    <source>
        <dbReference type="EMBL" id="MBP1994829.1"/>
    </source>
</evidence>
<comment type="caution">
    <text evidence="1">The sequence shown here is derived from an EMBL/GenBank/DDBJ whole genome shotgun (WGS) entry which is preliminary data.</text>
</comment>
<protein>
    <recommendedName>
        <fullName evidence="3">GGDEF domain-containing protein</fullName>
    </recommendedName>
</protein>
<keyword evidence="2" id="KW-1185">Reference proteome</keyword>
<sequence>MSDSTTTSLQHGIAIGIIGPDALVDKILDTIRAFPSFSPVARTFQTEAEVLDIAADLIGKVEVLLFSDPISYQLVKDKLHFPIPVHYVPLTGTGLYRALFCIGKQSGLRTLSIDTLSKRAVHSALQELGELHTEAIFFEDTRHPSQAELIAFHKQQFQSSRSSAALTALRSVSEALTEDGIPNEWIAPTEQDIVVSLERALLSSDTRRSKESQIVVGFIHVDDFNRLAIKKTSEHEVQRLKLDIHRMMLGYVESLEGHLTHMGSEEYSFITTRGIFERETGGYKSLPLARVADKRYELSLSVGIGFGRSANEAGTHARLALSRSKDAGGNMCFIVREDRSIIGPLEMTQPLEYDLSLIDISLLKEADEVGLTSAYLSKLIARVTRSGVTDYNAHELAATLGVTVRSTHRLLLAWLDAGFVEIISEERGAARGRPKQIYRLSFLKELFR</sequence>